<protein>
    <submittedName>
        <fullName evidence="8">Uncharacterized protein</fullName>
    </submittedName>
</protein>
<dbReference type="EMBL" id="VAHF01000011">
    <property type="protein sequence ID" value="TXG51057.1"/>
    <property type="molecule type" value="Genomic_DNA"/>
</dbReference>
<dbReference type="PANTHER" id="PTHR10361:SF30">
    <property type="entry name" value="SODIUM_METABOLITE COTRANSPORTER BASS6, CHLOROPLASTIC-RELATED"/>
    <property type="match status" value="1"/>
</dbReference>
<sequence length="309" mass="33361">MAVFWVPSSFSFDFSLCLSRNKQDRSIVNILKQSNSLLPHVVLASTLLALVFPPSFTWFTTRYYAPALGFLMFAVGVNSSEKDFLEAFTRPAAIFAGYAGQFVVKPILGYIFGIISVSVFGLPTPIGVGIMLVSCVSGAQLSNYATFLTDPQLAPLSIVMTSLSTATAVFVTPMLSLLLIGKRLPVDVKGMVSSILQIVVSPIAAGLLLNRFFPRICNAIHPFLPPLSVLVTACCVGAPLALNIESEHDVKALQRTLSYETGMQSSLLALALANRFFQDPLVSVPPAISTVIMSLMGFSLVMLWAKKKE</sequence>
<reference evidence="9" key="1">
    <citation type="journal article" date="2019" name="Gigascience">
        <title>De novo genome assembly of the endangered Acer yangbiense, a plant species with extremely small populations endemic to Yunnan Province, China.</title>
        <authorList>
            <person name="Yang J."/>
            <person name="Wariss H.M."/>
            <person name="Tao L."/>
            <person name="Zhang R."/>
            <person name="Yun Q."/>
            <person name="Hollingsworth P."/>
            <person name="Dao Z."/>
            <person name="Luo G."/>
            <person name="Guo H."/>
            <person name="Ma Y."/>
            <person name="Sun W."/>
        </authorList>
    </citation>
    <scope>NUCLEOTIDE SEQUENCE [LARGE SCALE GENOMIC DNA]</scope>
    <source>
        <strain evidence="9">cv. Malutang</strain>
    </source>
</reference>
<evidence type="ECO:0000256" key="2">
    <source>
        <dbReference type="ARBA" id="ARBA00004141"/>
    </source>
</evidence>
<gene>
    <name evidence="8" type="ORF">EZV62_023581</name>
</gene>
<keyword evidence="5 7" id="KW-1133">Transmembrane helix</keyword>
<evidence type="ECO:0000313" key="9">
    <source>
        <dbReference type="Proteomes" id="UP000323000"/>
    </source>
</evidence>
<feature type="transmembrane region" description="Helical" evidence="7">
    <location>
        <begin position="153"/>
        <end position="180"/>
    </location>
</feature>
<dbReference type="GO" id="GO:0009941">
    <property type="term" value="C:chloroplast envelope"/>
    <property type="evidence" value="ECO:0007669"/>
    <property type="project" value="UniProtKB-SubCell"/>
</dbReference>
<dbReference type="Proteomes" id="UP000323000">
    <property type="component" value="Chromosome 11"/>
</dbReference>
<dbReference type="GO" id="GO:0016020">
    <property type="term" value="C:membrane"/>
    <property type="evidence" value="ECO:0007669"/>
    <property type="project" value="UniProtKB-SubCell"/>
</dbReference>
<accession>A0A5C7H2I3</accession>
<dbReference type="InterPro" id="IPR038770">
    <property type="entry name" value="Na+/solute_symporter_sf"/>
</dbReference>
<feature type="transmembrane region" description="Helical" evidence="7">
    <location>
        <begin position="192"/>
        <end position="213"/>
    </location>
</feature>
<dbReference type="Gene3D" id="1.20.1530.20">
    <property type="match status" value="2"/>
</dbReference>
<feature type="transmembrane region" description="Helical" evidence="7">
    <location>
        <begin position="225"/>
        <end position="244"/>
    </location>
</feature>
<evidence type="ECO:0000256" key="5">
    <source>
        <dbReference type="ARBA" id="ARBA00022989"/>
    </source>
</evidence>
<dbReference type="InterPro" id="IPR002657">
    <property type="entry name" value="BilAc:Na_symport/Acr3"/>
</dbReference>
<proteinExistence type="inferred from homology"/>
<keyword evidence="6 7" id="KW-0472">Membrane</keyword>
<dbReference type="Pfam" id="PF01758">
    <property type="entry name" value="SBF"/>
    <property type="match status" value="1"/>
</dbReference>
<comment type="subcellular location">
    <subcellularLocation>
        <location evidence="2">Membrane</location>
        <topology evidence="2">Multi-pass membrane protein</topology>
    </subcellularLocation>
    <subcellularLocation>
        <location evidence="1">Plastid</location>
        <location evidence="1">Chloroplast envelope</location>
    </subcellularLocation>
</comment>
<dbReference type="PANTHER" id="PTHR10361">
    <property type="entry name" value="SODIUM-BILE ACID COTRANSPORTER"/>
    <property type="match status" value="1"/>
</dbReference>
<keyword evidence="9" id="KW-1185">Reference proteome</keyword>
<dbReference type="OrthoDB" id="203097at2759"/>
<comment type="caution">
    <text evidence="8">The sequence shown here is derived from an EMBL/GenBank/DDBJ whole genome shotgun (WGS) entry which is preliminary data.</text>
</comment>
<comment type="similarity">
    <text evidence="3">Belongs to the bile acid:sodium symporter (BASS) (TC 2.A.28) family.</text>
</comment>
<evidence type="ECO:0000313" key="8">
    <source>
        <dbReference type="EMBL" id="TXG51057.1"/>
    </source>
</evidence>
<evidence type="ECO:0000256" key="3">
    <source>
        <dbReference type="ARBA" id="ARBA00006528"/>
    </source>
</evidence>
<name>A0A5C7H2I3_9ROSI</name>
<feature type="transmembrane region" description="Helical" evidence="7">
    <location>
        <begin position="283"/>
        <end position="305"/>
    </location>
</feature>
<keyword evidence="4 7" id="KW-0812">Transmembrane</keyword>
<evidence type="ECO:0000256" key="7">
    <source>
        <dbReference type="SAM" id="Phobius"/>
    </source>
</evidence>
<feature type="transmembrane region" description="Helical" evidence="7">
    <location>
        <begin position="63"/>
        <end position="80"/>
    </location>
</feature>
<organism evidence="8 9">
    <name type="scientific">Acer yangbiense</name>
    <dbReference type="NCBI Taxonomy" id="1000413"/>
    <lineage>
        <taxon>Eukaryota</taxon>
        <taxon>Viridiplantae</taxon>
        <taxon>Streptophyta</taxon>
        <taxon>Embryophyta</taxon>
        <taxon>Tracheophyta</taxon>
        <taxon>Spermatophyta</taxon>
        <taxon>Magnoliopsida</taxon>
        <taxon>eudicotyledons</taxon>
        <taxon>Gunneridae</taxon>
        <taxon>Pentapetalae</taxon>
        <taxon>rosids</taxon>
        <taxon>malvids</taxon>
        <taxon>Sapindales</taxon>
        <taxon>Sapindaceae</taxon>
        <taxon>Hippocastanoideae</taxon>
        <taxon>Acereae</taxon>
        <taxon>Acer</taxon>
    </lineage>
</organism>
<evidence type="ECO:0000256" key="1">
    <source>
        <dbReference type="ARBA" id="ARBA00004119"/>
    </source>
</evidence>
<evidence type="ECO:0000256" key="6">
    <source>
        <dbReference type="ARBA" id="ARBA00023136"/>
    </source>
</evidence>
<dbReference type="InterPro" id="IPR004710">
    <property type="entry name" value="Bilac:Na_transpt"/>
</dbReference>
<dbReference type="AlphaFoldDB" id="A0A5C7H2I3"/>
<evidence type="ECO:0000256" key="4">
    <source>
        <dbReference type="ARBA" id="ARBA00022692"/>
    </source>
</evidence>